<name>A0A645FZP2_9ZZZZ</name>
<reference evidence="2" key="1">
    <citation type="submission" date="2019-08" db="EMBL/GenBank/DDBJ databases">
        <authorList>
            <person name="Kucharzyk K."/>
            <person name="Murdoch R.W."/>
            <person name="Higgins S."/>
            <person name="Loffler F."/>
        </authorList>
    </citation>
    <scope>NUCLEOTIDE SEQUENCE</scope>
</reference>
<dbReference type="AlphaFoldDB" id="A0A645FZP2"/>
<feature type="domain" description="Alkyl hydroperoxide reductase subunit C/ Thiol specific antioxidant" evidence="1">
    <location>
        <begin position="1"/>
        <end position="80"/>
    </location>
</feature>
<gene>
    <name evidence="2" type="ORF">SDC9_166476</name>
</gene>
<dbReference type="GO" id="GO:0016209">
    <property type="term" value="F:antioxidant activity"/>
    <property type="evidence" value="ECO:0007669"/>
    <property type="project" value="InterPro"/>
</dbReference>
<evidence type="ECO:0000259" key="1">
    <source>
        <dbReference type="Pfam" id="PF00578"/>
    </source>
</evidence>
<dbReference type="GO" id="GO:0016491">
    <property type="term" value="F:oxidoreductase activity"/>
    <property type="evidence" value="ECO:0007669"/>
    <property type="project" value="InterPro"/>
</dbReference>
<dbReference type="InterPro" id="IPR036249">
    <property type="entry name" value="Thioredoxin-like_sf"/>
</dbReference>
<dbReference type="Pfam" id="PF00578">
    <property type="entry name" value="AhpC-TSA"/>
    <property type="match status" value="1"/>
</dbReference>
<comment type="caution">
    <text evidence="2">The sequence shown here is derived from an EMBL/GenBank/DDBJ whole genome shotgun (WGS) entry which is preliminary data.</text>
</comment>
<sequence>MAQLRQEFDLFSQRDTIIVVVGPENAANFQSYWEKNQLPFIGLPDEQKKVLNLYGQEVVFLKLGRMPAQMLIDKQGILRFAHYGNSMQDIPEGKELLDLLDDIQKES</sequence>
<dbReference type="Gene3D" id="3.40.30.10">
    <property type="entry name" value="Glutaredoxin"/>
    <property type="match status" value="1"/>
</dbReference>
<evidence type="ECO:0000313" key="2">
    <source>
        <dbReference type="EMBL" id="MPN19110.1"/>
    </source>
</evidence>
<proteinExistence type="predicted"/>
<dbReference type="SUPFAM" id="SSF52833">
    <property type="entry name" value="Thioredoxin-like"/>
    <property type="match status" value="1"/>
</dbReference>
<dbReference type="InterPro" id="IPR000866">
    <property type="entry name" value="AhpC/TSA"/>
</dbReference>
<accession>A0A645FZP2</accession>
<protein>
    <recommendedName>
        <fullName evidence="1">Alkyl hydroperoxide reductase subunit C/ Thiol specific antioxidant domain-containing protein</fullName>
    </recommendedName>
</protein>
<organism evidence="2">
    <name type="scientific">bioreactor metagenome</name>
    <dbReference type="NCBI Taxonomy" id="1076179"/>
    <lineage>
        <taxon>unclassified sequences</taxon>
        <taxon>metagenomes</taxon>
        <taxon>ecological metagenomes</taxon>
    </lineage>
</organism>
<dbReference type="EMBL" id="VSSQ01066603">
    <property type="protein sequence ID" value="MPN19110.1"/>
    <property type="molecule type" value="Genomic_DNA"/>
</dbReference>